<organism evidence="3 4">
    <name type="scientific">Protomyces lactucae-debilis</name>
    <dbReference type="NCBI Taxonomy" id="2754530"/>
    <lineage>
        <taxon>Eukaryota</taxon>
        <taxon>Fungi</taxon>
        <taxon>Dikarya</taxon>
        <taxon>Ascomycota</taxon>
        <taxon>Taphrinomycotina</taxon>
        <taxon>Taphrinomycetes</taxon>
        <taxon>Taphrinales</taxon>
        <taxon>Protomycetaceae</taxon>
        <taxon>Protomyces</taxon>
    </lineage>
</organism>
<gene>
    <name evidence="3" type="ORF">BCR37DRAFT_379708</name>
</gene>
<dbReference type="PANTHER" id="PTHR23088">
    <property type="entry name" value="NITRILASE-RELATED"/>
    <property type="match status" value="1"/>
</dbReference>
<dbReference type="Proteomes" id="UP000193685">
    <property type="component" value="Unassembled WGS sequence"/>
</dbReference>
<dbReference type="PROSITE" id="PS50263">
    <property type="entry name" value="CN_HYDROLASE"/>
    <property type="match status" value="1"/>
</dbReference>
<dbReference type="OrthoDB" id="10250282at2759"/>
<dbReference type="Pfam" id="PF00795">
    <property type="entry name" value="CN_hydrolase"/>
    <property type="match status" value="1"/>
</dbReference>
<dbReference type="SUPFAM" id="SSF56317">
    <property type="entry name" value="Carbon-nitrogen hydrolase"/>
    <property type="match status" value="1"/>
</dbReference>
<name>A0A1Y2FFH4_PROLT</name>
<evidence type="ECO:0000313" key="3">
    <source>
        <dbReference type="EMBL" id="ORY82683.1"/>
    </source>
</evidence>
<proteinExistence type="predicted"/>
<sequence>MPLIAVAQLCSTHHIKTNLLQCTRLVEAAKARGARCIFLPEASDFIGHDSKAAFSLTDSPECASFRQSMRQLAQRCKIDINVGLHERHIDTQGIATNKLSNVLTWFFGDGQEPIDYRKLHLFDVDVPGGPVVKESAWTQPGQAPIPPIDTSIGRVGLAICFDLRFPELAAHLRAQGAQILVYPSAFAVKTGQAHWEVLLRARAIDTGCFVIAAAQCGAHNEKRRSFGHAMVVDPWGEVIARREGDLADEEGLLFAEIDLDRVEQVRRALPLAHRTDIQWTR</sequence>
<evidence type="ECO:0000313" key="4">
    <source>
        <dbReference type="Proteomes" id="UP000193685"/>
    </source>
</evidence>
<comment type="caution">
    <text evidence="3">The sequence shown here is derived from an EMBL/GenBank/DDBJ whole genome shotgun (WGS) entry which is preliminary data.</text>
</comment>
<dbReference type="InterPro" id="IPR036526">
    <property type="entry name" value="C-N_Hydrolase_sf"/>
</dbReference>
<dbReference type="GO" id="GO:0016811">
    <property type="term" value="F:hydrolase activity, acting on carbon-nitrogen (but not peptide) bonds, in linear amides"/>
    <property type="evidence" value="ECO:0007669"/>
    <property type="project" value="InterPro"/>
</dbReference>
<keyword evidence="4" id="KW-1185">Reference proteome</keyword>
<evidence type="ECO:0000256" key="1">
    <source>
        <dbReference type="ARBA" id="ARBA00022801"/>
    </source>
</evidence>
<dbReference type="STRING" id="56484.A0A1Y2FFH4"/>
<dbReference type="RefSeq" id="XP_040725554.1">
    <property type="nucleotide sequence ID" value="XM_040869319.1"/>
</dbReference>
<accession>A0A1Y2FFH4</accession>
<keyword evidence="1 3" id="KW-0378">Hydrolase</keyword>
<dbReference type="EMBL" id="MCFI01000009">
    <property type="protein sequence ID" value="ORY82683.1"/>
    <property type="molecule type" value="Genomic_DNA"/>
</dbReference>
<dbReference type="PANTHER" id="PTHR23088:SF27">
    <property type="entry name" value="DEAMINATED GLUTATHIONE AMIDASE"/>
    <property type="match status" value="1"/>
</dbReference>
<dbReference type="Gene3D" id="3.60.110.10">
    <property type="entry name" value="Carbon-nitrogen hydrolase"/>
    <property type="match status" value="1"/>
</dbReference>
<dbReference type="GeneID" id="63785918"/>
<dbReference type="InterPro" id="IPR045254">
    <property type="entry name" value="Nit1/2_C-N_Hydrolase"/>
</dbReference>
<evidence type="ECO:0000259" key="2">
    <source>
        <dbReference type="PROSITE" id="PS50263"/>
    </source>
</evidence>
<protein>
    <submittedName>
        <fullName evidence="3">Carbon-nitrogen hydrolase</fullName>
    </submittedName>
</protein>
<dbReference type="CDD" id="cd07572">
    <property type="entry name" value="nit"/>
    <property type="match status" value="1"/>
</dbReference>
<dbReference type="AlphaFoldDB" id="A0A1Y2FFH4"/>
<reference evidence="3 4" key="1">
    <citation type="submission" date="2016-07" db="EMBL/GenBank/DDBJ databases">
        <title>Pervasive Adenine N6-methylation of Active Genes in Fungi.</title>
        <authorList>
            <consortium name="DOE Joint Genome Institute"/>
            <person name="Mondo S.J."/>
            <person name="Dannebaum R.O."/>
            <person name="Kuo R.C."/>
            <person name="Labutti K."/>
            <person name="Haridas S."/>
            <person name="Kuo A."/>
            <person name="Salamov A."/>
            <person name="Ahrendt S.R."/>
            <person name="Lipzen A."/>
            <person name="Sullivan W."/>
            <person name="Andreopoulos W.B."/>
            <person name="Clum A."/>
            <person name="Lindquist E."/>
            <person name="Daum C."/>
            <person name="Ramamoorthy G.K."/>
            <person name="Gryganskyi A."/>
            <person name="Culley D."/>
            <person name="Magnuson J.K."/>
            <person name="James T.Y."/>
            <person name="O'Malley M.A."/>
            <person name="Stajich J.E."/>
            <person name="Spatafora J.W."/>
            <person name="Visel A."/>
            <person name="Grigoriev I.V."/>
        </authorList>
    </citation>
    <scope>NUCLEOTIDE SEQUENCE [LARGE SCALE GENOMIC DNA]</scope>
    <source>
        <strain evidence="3 4">12-1054</strain>
    </source>
</reference>
<feature type="domain" description="CN hydrolase" evidence="2">
    <location>
        <begin position="1"/>
        <end position="259"/>
    </location>
</feature>
<dbReference type="OMA" id="MRVAVCQ"/>
<dbReference type="InterPro" id="IPR003010">
    <property type="entry name" value="C-N_Hydrolase"/>
</dbReference>